<dbReference type="InterPro" id="IPR004837">
    <property type="entry name" value="NaCa_Exmemb"/>
</dbReference>
<comment type="subcellular location">
    <subcellularLocation>
        <location evidence="1">Endomembrane system</location>
        <topology evidence="1">Multi-pass membrane protein</topology>
    </subcellularLocation>
    <subcellularLocation>
        <location evidence="10">Vacuole membrane</location>
    </subcellularLocation>
</comment>
<dbReference type="GO" id="GO:0015369">
    <property type="term" value="F:calcium:proton antiporter activity"/>
    <property type="evidence" value="ECO:0007669"/>
    <property type="project" value="UniProtKB-UniRule"/>
</dbReference>
<evidence type="ECO:0000256" key="3">
    <source>
        <dbReference type="ARBA" id="ARBA00022448"/>
    </source>
</evidence>
<dbReference type="NCBIfam" id="TIGR00378">
    <property type="entry name" value="cax"/>
    <property type="match status" value="1"/>
</dbReference>
<evidence type="ECO:0000256" key="5">
    <source>
        <dbReference type="ARBA" id="ARBA00022692"/>
    </source>
</evidence>
<feature type="transmembrane region" description="Helical" evidence="10">
    <location>
        <begin position="150"/>
        <end position="171"/>
    </location>
</feature>
<keyword evidence="3 10" id="KW-0813">Transport</keyword>
<dbReference type="PANTHER" id="PTHR31503">
    <property type="entry name" value="VACUOLAR CALCIUM ION TRANSPORTER"/>
    <property type="match status" value="1"/>
</dbReference>
<dbReference type="InterPro" id="IPR004713">
    <property type="entry name" value="CaH_exchang"/>
</dbReference>
<feature type="transmembrane region" description="Helical" evidence="10">
    <location>
        <begin position="96"/>
        <end position="115"/>
    </location>
</feature>
<keyword evidence="8 10" id="KW-0406">Ion transport</keyword>
<organism evidence="12 13">
    <name type="scientific">Fusarium oxysporum f. sp. cepae</name>
    <dbReference type="NCBI Taxonomy" id="396571"/>
    <lineage>
        <taxon>Eukaryota</taxon>
        <taxon>Fungi</taxon>
        <taxon>Dikarya</taxon>
        <taxon>Ascomycota</taxon>
        <taxon>Pezizomycotina</taxon>
        <taxon>Sordariomycetes</taxon>
        <taxon>Hypocreomycetidae</taxon>
        <taxon>Hypocreales</taxon>
        <taxon>Nectriaceae</taxon>
        <taxon>Fusarium</taxon>
        <taxon>Fusarium oxysporum species complex</taxon>
    </lineage>
</organism>
<dbReference type="EMBL" id="MRCU01000014">
    <property type="protein sequence ID" value="RKK08456.1"/>
    <property type="molecule type" value="Genomic_DNA"/>
</dbReference>
<feature type="domain" description="Sodium/calcium exchanger membrane region" evidence="11">
    <location>
        <begin position="324"/>
        <end position="467"/>
    </location>
</feature>
<feature type="transmembrane region" description="Helical" evidence="10">
    <location>
        <begin position="325"/>
        <end position="346"/>
    </location>
</feature>
<dbReference type="NCBIfam" id="TIGR00846">
    <property type="entry name" value="caca2"/>
    <property type="match status" value="1"/>
</dbReference>
<keyword evidence="6 10" id="KW-0106">Calcium</keyword>
<evidence type="ECO:0000256" key="2">
    <source>
        <dbReference type="ARBA" id="ARBA00008170"/>
    </source>
</evidence>
<dbReference type="Gene3D" id="1.20.1420.30">
    <property type="entry name" value="NCX, central ion-binding region"/>
    <property type="match status" value="1"/>
</dbReference>
<evidence type="ECO:0000256" key="6">
    <source>
        <dbReference type="ARBA" id="ARBA00022837"/>
    </source>
</evidence>
<dbReference type="GO" id="GO:0006874">
    <property type="term" value="P:intracellular calcium ion homeostasis"/>
    <property type="evidence" value="ECO:0007669"/>
    <property type="project" value="TreeGrafter"/>
</dbReference>
<evidence type="ECO:0000256" key="9">
    <source>
        <dbReference type="ARBA" id="ARBA00023136"/>
    </source>
</evidence>
<dbReference type="GO" id="GO:0012505">
    <property type="term" value="C:endomembrane system"/>
    <property type="evidence" value="ECO:0007669"/>
    <property type="project" value="UniProtKB-SubCell"/>
</dbReference>
<feature type="transmembrane region" description="Helical" evidence="10">
    <location>
        <begin position="121"/>
        <end position="138"/>
    </location>
</feature>
<keyword evidence="10" id="KW-0050">Antiport</keyword>
<name>A0A3L6MWJ8_FUSOX</name>
<evidence type="ECO:0000256" key="10">
    <source>
        <dbReference type="RuleBase" id="RU365028"/>
    </source>
</evidence>
<keyword evidence="7 10" id="KW-1133">Transmembrane helix</keyword>
<dbReference type="InterPro" id="IPR004798">
    <property type="entry name" value="CAX-like"/>
</dbReference>
<dbReference type="Proteomes" id="UP000270866">
    <property type="component" value="Unassembled WGS sequence"/>
</dbReference>
<accession>A0A3L6MWJ8</accession>
<comment type="caution">
    <text evidence="10">Lacks conserved residue(s) required for the propagation of feature annotation.</text>
</comment>
<feature type="transmembrane region" description="Helical" evidence="10">
    <location>
        <begin position="394"/>
        <end position="415"/>
    </location>
</feature>
<keyword evidence="9 10" id="KW-0472">Membrane</keyword>
<reference evidence="12 13" key="1">
    <citation type="journal article" date="2018" name="Sci. Rep.">
        <title>Characterisation of pathogen-specific regions and novel effector candidates in Fusarium oxysporum f. sp. cepae.</title>
        <authorList>
            <person name="Armitage A.D."/>
            <person name="Taylor A."/>
            <person name="Sobczyk M.K."/>
            <person name="Baxter L."/>
            <person name="Greenfield B.P."/>
            <person name="Bates H.J."/>
            <person name="Wilson F."/>
            <person name="Jackson A.C."/>
            <person name="Ott S."/>
            <person name="Harrison R.J."/>
            <person name="Clarkson J.P."/>
        </authorList>
    </citation>
    <scope>NUCLEOTIDE SEQUENCE [LARGE SCALE GENOMIC DNA]</scope>
    <source>
        <strain evidence="12 13">FoC_Fus2</strain>
    </source>
</reference>
<feature type="transmembrane region" description="Helical" evidence="10">
    <location>
        <begin position="183"/>
        <end position="206"/>
    </location>
</feature>
<gene>
    <name evidence="12" type="ORF">BFJ65_g17118</name>
</gene>
<sequence length="479" mass="50932">MIAYPAFRKQVRRAWSGRNSGRRVNRTYSDHEAANPGLYYEGSPLLRVLPVDEERHGFIRRLFDGTSTPGKDSPNRLIKWPANTFHVTKVTLMSNYVNVLLPFVPLGIIAGVLGWSPAAVFSLNFIAIIPLAAVLSFATEEISIPLGETLGGLLDATFGNAVELIVSIVALKKNQIEVVQSSMLGSILSNLLVMGSSFLLGGLVNMKDDSGNGTEQTFTSAMAQTTCSLLALSAASMIIPATVSSLPEPSPQEFILDSSDQHGKTESILWHSRGTAIMLLILYALYLCFQLRTHKNLFSEGSGGTSSLDEGGDDPESVMSPWSAAAVLVAVTVVISFCADYLVGSIDSIAKDAHTSKSFIGLILIPIVGNAAEHATACVMAVRNKMDLATGVAIGSSIQIALLVTPLLVVLGWAINVPMGLNFNILETVIFAVSVLVVTGTVQDGKSNYLEGAMLVGLYIIIALTFWAISTGVLGKVTG</sequence>
<evidence type="ECO:0000256" key="7">
    <source>
        <dbReference type="ARBA" id="ARBA00022989"/>
    </source>
</evidence>
<evidence type="ECO:0000313" key="13">
    <source>
        <dbReference type="Proteomes" id="UP000270866"/>
    </source>
</evidence>
<comment type="function">
    <text evidence="10">Has a role in promoting intracellular calcium ion sequestration via the exchange of calcium ions for hydrogen ions across the vacuolar membrane. Involved also in manganese ion homeostasis via its uptake into the vacuole.</text>
</comment>
<comment type="caution">
    <text evidence="12">The sequence shown here is derived from an EMBL/GenBank/DDBJ whole genome shotgun (WGS) entry which is preliminary data.</text>
</comment>
<keyword evidence="10" id="KW-0926">Vacuole</keyword>
<evidence type="ECO:0000256" key="8">
    <source>
        <dbReference type="ARBA" id="ARBA00023065"/>
    </source>
</evidence>
<dbReference type="Pfam" id="PF01699">
    <property type="entry name" value="Na_Ca_ex"/>
    <property type="match status" value="2"/>
</dbReference>
<feature type="transmembrane region" description="Helical" evidence="10">
    <location>
        <begin position="449"/>
        <end position="469"/>
    </location>
</feature>
<keyword evidence="5 10" id="KW-0812">Transmembrane</keyword>
<dbReference type="GO" id="GO:0000329">
    <property type="term" value="C:fungal-type vacuole membrane"/>
    <property type="evidence" value="ECO:0007669"/>
    <property type="project" value="TreeGrafter"/>
</dbReference>
<dbReference type="PANTHER" id="PTHR31503:SF22">
    <property type="entry name" value="VACUOLAR CALCIUM ION TRANSPORTER"/>
    <property type="match status" value="1"/>
</dbReference>
<feature type="domain" description="Sodium/calcium exchanger membrane region" evidence="11">
    <location>
        <begin position="118"/>
        <end position="291"/>
    </location>
</feature>
<keyword evidence="4 10" id="KW-0109">Calcium transport</keyword>
<evidence type="ECO:0000313" key="12">
    <source>
        <dbReference type="EMBL" id="RKK08456.1"/>
    </source>
</evidence>
<evidence type="ECO:0000259" key="11">
    <source>
        <dbReference type="Pfam" id="PF01699"/>
    </source>
</evidence>
<proteinExistence type="inferred from homology"/>
<dbReference type="AlphaFoldDB" id="A0A3L6MWJ8"/>
<evidence type="ECO:0000256" key="1">
    <source>
        <dbReference type="ARBA" id="ARBA00004127"/>
    </source>
</evidence>
<evidence type="ECO:0000256" key="4">
    <source>
        <dbReference type="ARBA" id="ARBA00022568"/>
    </source>
</evidence>
<feature type="transmembrane region" description="Helical" evidence="10">
    <location>
        <begin position="358"/>
        <end position="382"/>
    </location>
</feature>
<comment type="similarity">
    <text evidence="2 10">Belongs to the Ca(2+):cation antiporter (CaCA) (TC 2.A.19) family.</text>
</comment>
<feature type="transmembrane region" description="Helical" evidence="10">
    <location>
        <begin position="421"/>
        <end position="442"/>
    </location>
</feature>
<dbReference type="InterPro" id="IPR044880">
    <property type="entry name" value="NCX_ion-bd_dom_sf"/>
</dbReference>
<protein>
    <recommendedName>
        <fullName evidence="10">Vacuolar calcium ion transporter</fullName>
    </recommendedName>
</protein>
<feature type="transmembrane region" description="Helical" evidence="10">
    <location>
        <begin position="267"/>
        <end position="289"/>
    </location>
</feature>